<sequence length="328" mass="35105">MKKYIGLVVVLTLLVSMFAGCAKKEETPTAPAETTPESTEPAAAEPTDAVTTASIVTEGPALVNALSANGAWIAATLNDITLTEDLVVEGEFTNKDKIARKLAPYTQDADHNITASFTITAPKMIVKSENFKFQGGIFVGDIYVEANGFQVSMATVKGNIYYASQEYMDSAVITEDSVVEGKQEVAEATDAVTTASIVTDGPALVNALSANGTWIAATLNDITLTEDLVVFGEFTNKEKIARKLAPYTQDADHNITASFTITAPKMTVQSENFKFQGGTFVGDIYVQANGFQVSKATVEGNIYYELKEYMDSAIITDDSTVTGTMEVK</sequence>
<comment type="caution">
    <text evidence="3">The sequence shown here is derived from an EMBL/GenBank/DDBJ whole genome shotgun (WGS) entry which is preliminary data.</text>
</comment>
<gene>
    <name evidence="3" type="ORF">ISU02_05935</name>
</gene>
<feature type="region of interest" description="Disordered" evidence="1">
    <location>
        <begin position="25"/>
        <end position="48"/>
    </location>
</feature>
<keyword evidence="4" id="KW-1185">Reference proteome</keyword>
<evidence type="ECO:0000256" key="2">
    <source>
        <dbReference type="SAM" id="SignalP"/>
    </source>
</evidence>
<keyword evidence="2" id="KW-0732">Signal</keyword>
<organism evidence="3 4">
    <name type="scientific">Fusibacter ferrireducens</name>
    <dbReference type="NCBI Taxonomy" id="2785058"/>
    <lineage>
        <taxon>Bacteria</taxon>
        <taxon>Bacillati</taxon>
        <taxon>Bacillota</taxon>
        <taxon>Clostridia</taxon>
        <taxon>Eubacteriales</taxon>
        <taxon>Eubacteriales Family XII. Incertae Sedis</taxon>
        <taxon>Fusibacter</taxon>
    </lineage>
</organism>
<proteinExistence type="predicted"/>
<dbReference type="PROSITE" id="PS51257">
    <property type="entry name" value="PROKAR_LIPOPROTEIN"/>
    <property type="match status" value="1"/>
</dbReference>
<dbReference type="Proteomes" id="UP000614200">
    <property type="component" value="Unassembled WGS sequence"/>
</dbReference>
<protein>
    <recommendedName>
        <fullName evidence="5">Lipoprotein</fullName>
    </recommendedName>
</protein>
<evidence type="ECO:0000256" key="1">
    <source>
        <dbReference type="SAM" id="MobiDB-lite"/>
    </source>
</evidence>
<name>A0ABR9ZQA1_9FIRM</name>
<accession>A0ABR9ZQA1</accession>
<feature type="compositionally biased region" description="Low complexity" evidence="1">
    <location>
        <begin position="28"/>
        <end position="48"/>
    </location>
</feature>
<evidence type="ECO:0000313" key="3">
    <source>
        <dbReference type="EMBL" id="MBF4692647.1"/>
    </source>
</evidence>
<feature type="signal peptide" evidence="2">
    <location>
        <begin position="1"/>
        <end position="21"/>
    </location>
</feature>
<evidence type="ECO:0008006" key="5">
    <source>
        <dbReference type="Google" id="ProtNLM"/>
    </source>
</evidence>
<feature type="chain" id="PRO_5045210940" description="Lipoprotein" evidence="2">
    <location>
        <begin position="22"/>
        <end position="328"/>
    </location>
</feature>
<dbReference type="EMBL" id="JADKNH010000003">
    <property type="protein sequence ID" value="MBF4692647.1"/>
    <property type="molecule type" value="Genomic_DNA"/>
</dbReference>
<dbReference type="RefSeq" id="WP_194700888.1">
    <property type="nucleotide sequence ID" value="NZ_JADKNH010000003.1"/>
</dbReference>
<reference evidence="3 4" key="1">
    <citation type="submission" date="2020-11" db="EMBL/GenBank/DDBJ databases">
        <title>Fusibacter basophilias sp. nov.</title>
        <authorList>
            <person name="Qiu D."/>
        </authorList>
    </citation>
    <scope>NUCLEOTIDE SEQUENCE [LARGE SCALE GENOMIC DNA]</scope>
    <source>
        <strain evidence="3 4">Q10-2</strain>
    </source>
</reference>
<evidence type="ECO:0000313" key="4">
    <source>
        <dbReference type="Proteomes" id="UP000614200"/>
    </source>
</evidence>